<feature type="compositionally biased region" description="Basic and acidic residues" evidence="1">
    <location>
        <begin position="1"/>
        <end position="15"/>
    </location>
</feature>
<feature type="compositionally biased region" description="Low complexity" evidence="1">
    <location>
        <begin position="217"/>
        <end position="233"/>
    </location>
</feature>
<proteinExistence type="predicted"/>
<feature type="region of interest" description="Disordered" evidence="1">
    <location>
        <begin position="301"/>
        <end position="339"/>
    </location>
</feature>
<dbReference type="AlphaFoldDB" id="A0A0M9FYR2"/>
<name>A0A0M9FYR2_LEPPY</name>
<comment type="caution">
    <text evidence="2">The sequence shown here is derived from an EMBL/GenBank/DDBJ whole genome shotgun (WGS) entry which is preliminary data.</text>
</comment>
<organism evidence="2 3">
    <name type="scientific">Leptomonas pyrrhocoris</name>
    <name type="common">Firebug parasite</name>
    <dbReference type="NCBI Taxonomy" id="157538"/>
    <lineage>
        <taxon>Eukaryota</taxon>
        <taxon>Discoba</taxon>
        <taxon>Euglenozoa</taxon>
        <taxon>Kinetoplastea</taxon>
        <taxon>Metakinetoplastina</taxon>
        <taxon>Trypanosomatida</taxon>
        <taxon>Trypanosomatidae</taxon>
        <taxon>Leishmaniinae</taxon>
        <taxon>Leptomonas</taxon>
    </lineage>
</organism>
<feature type="compositionally biased region" description="Acidic residues" evidence="1">
    <location>
        <begin position="468"/>
        <end position="480"/>
    </location>
</feature>
<dbReference type="EMBL" id="LGTL01000013">
    <property type="protein sequence ID" value="KPA78616.1"/>
    <property type="molecule type" value="Genomic_DNA"/>
</dbReference>
<feature type="region of interest" description="Disordered" evidence="1">
    <location>
        <begin position="129"/>
        <end position="153"/>
    </location>
</feature>
<gene>
    <name evidence="2" type="ORF">ABB37_06216</name>
</gene>
<sequence length="480" mass="49758">MIHSVHERQPQRSETADAVNTNPRKRTRAEDGELPVHPDLKRALSVDLAALVAVLQEHFSNFTYVNPFFSQSAAGKHIVHGGSCSSRGGGGGTNSVRDATTTTITTLMADIDPSASPGAPPSLLTAAKAVTEDESSGDATDEGSNDTDEEEDGEVDAVTMLQRLPAITATRWAIPAVAAAQVTGTESIINRGKSADAVRHAIVSNAHRSSSLSIPSAGAAAGAANDTGTAPTASPQNAETARVSAAIRAFDAFTAALEQRPPDANGGGGGDDGFTAAQRHRGEIRASTAAAASAGAAAAAVFSTPRKGTAAPTARPDEKVRRTHRPPSAPSAKATAAAAPAVEMLNPRTAAPQGNTRVPQRRYKFSVQEDSAIMHGVALFGQGSGAFNRIYDAYRTVWLAGRKAVHLYDHWRGALRRRAVAAVSEEVMNAEGSREDNSAKYGSAAAVEGQPLSHAGAPSVWAPQELSSDIEDSDAEDPKS</sequence>
<dbReference type="GeneID" id="26906505"/>
<evidence type="ECO:0000256" key="1">
    <source>
        <dbReference type="SAM" id="MobiDB-lite"/>
    </source>
</evidence>
<reference evidence="2 3" key="1">
    <citation type="submission" date="2015-07" db="EMBL/GenBank/DDBJ databases">
        <title>High-quality genome of monoxenous trypanosomatid Leptomonas pyrrhocoris.</title>
        <authorList>
            <person name="Flegontov P."/>
            <person name="Butenko A."/>
            <person name="Firsov S."/>
            <person name="Vlcek C."/>
            <person name="Logacheva M.D."/>
            <person name="Field M."/>
            <person name="Filatov D."/>
            <person name="Flegontova O."/>
            <person name="Gerasimov E."/>
            <person name="Jackson A.P."/>
            <person name="Kelly S."/>
            <person name="Opperdoes F."/>
            <person name="O'Reilly A."/>
            <person name="Votypka J."/>
            <person name="Yurchenko V."/>
            <person name="Lukes J."/>
        </authorList>
    </citation>
    <scope>NUCLEOTIDE SEQUENCE [LARGE SCALE GENOMIC DNA]</scope>
    <source>
        <strain evidence="2">H10</strain>
    </source>
</reference>
<evidence type="ECO:0000313" key="2">
    <source>
        <dbReference type="EMBL" id="KPA78616.1"/>
    </source>
</evidence>
<feature type="compositionally biased region" description="Low complexity" evidence="1">
    <location>
        <begin position="330"/>
        <end position="339"/>
    </location>
</feature>
<dbReference type="OrthoDB" id="608866at2759"/>
<accession>A0A0M9FYR2</accession>
<protein>
    <submittedName>
        <fullName evidence="2">Putative ttaggg binding factor</fullName>
    </submittedName>
</protein>
<feature type="region of interest" description="Disordered" evidence="1">
    <location>
        <begin position="1"/>
        <end position="32"/>
    </location>
</feature>
<dbReference type="Proteomes" id="UP000037923">
    <property type="component" value="Unassembled WGS sequence"/>
</dbReference>
<feature type="compositionally biased region" description="Acidic residues" evidence="1">
    <location>
        <begin position="132"/>
        <end position="153"/>
    </location>
</feature>
<feature type="region of interest" description="Disordered" evidence="1">
    <location>
        <begin position="452"/>
        <end position="480"/>
    </location>
</feature>
<evidence type="ECO:0000313" key="3">
    <source>
        <dbReference type="Proteomes" id="UP000037923"/>
    </source>
</evidence>
<dbReference type="RefSeq" id="XP_015657055.1">
    <property type="nucleotide sequence ID" value="XM_015804481.1"/>
</dbReference>
<keyword evidence="3" id="KW-1185">Reference proteome</keyword>
<feature type="region of interest" description="Disordered" evidence="1">
    <location>
        <begin position="208"/>
        <end position="239"/>
    </location>
</feature>
<dbReference type="VEuPathDB" id="TriTrypDB:LpyrH10_13_1610"/>